<comment type="caution">
    <text evidence="1">The sequence shown here is derived from an EMBL/GenBank/DDBJ whole genome shotgun (WGS) entry which is preliminary data.</text>
</comment>
<sequence length="251" mass="26834">MLANTNYTSLLQHIASHGYIVVAPKFYGLIWISIPEEVKRAAQVTDWLPTGLPSVLPEKVNADMEQLALSGHSRGGKTAFALALGKINRKLNTAKPSFRALIGSSPSSLPDPKILEFIPRIFDISVPISIIGTGYGNQSLGLFPPGAPDGVNHSEFFNESKPPACYFLARDYGHCDMLNDRVDRTAAMIRSMLKSGKGSKDLMRKSVGGIVVAFLKSYMGGGGGGGEDLDAVVADPSIAPISLDPVIHVKE</sequence>
<reference evidence="1" key="1">
    <citation type="submission" date="2019-12" db="EMBL/GenBank/DDBJ databases">
        <authorList>
            <person name="Scholes J."/>
        </authorList>
    </citation>
    <scope>NUCLEOTIDE SEQUENCE</scope>
</reference>
<dbReference type="GO" id="GO:0047746">
    <property type="term" value="F:chlorophyllase activity"/>
    <property type="evidence" value="ECO:0007669"/>
    <property type="project" value="TreeGrafter"/>
</dbReference>
<dbReference type="AlphaFoldDB" id="A0A9N7MQ88"/>
<dbReference type="Proteomes" id="UP001153555">
    <property type="component" value="Unassembled WGS sequence"/>
</dbReference>
<dbReference type="InterPro" id="IPR017395">
    <property type="entry name" value="Chlorophyllase-like"/>
</dbReference>
<dbReference type="EMBL" id="CACSLK010011299">
    <property type="protein sequence ID" value="CAA0813240.1"/>
    <property type="molecule type" value="Genomic_DNA"/>
</dbReference>
<dbReference type="Pfam" id="PF07224">
    <property type="entry name" value="Chlorophyllase"/>
    <property type="match status" value="1"/>
</dbReference>
<name>A0A9N7MQ88_STRHE</name>
<dbReference type="PANTHER" id="PTHR33428">
    <property type="entry name" value="CHLOROPHYLLASE-2, CHLOROPLASTIC"/>
    <property type="match status" value="1"/>
</dbReference>
<dbReference type="OrthoDB" id="2093222at2759"/>
<dbReference type="SUPFAM" id="SSF53474">
    <property type="entry name" value="alpha/beta-Hydrolases"/>
    <property type="match status" value="1"/>
</dbReference>
<dbReference type="InterPro" id="IPR029058">
    <property type="entry name" value="AB_hydrolase_fold"/>
</dbReference>
<organism evidence="1 2">
    <name type="scientific">Striga hermonthica</name>
    <name type="common">Purple witchweed</name>
    <name type="synonym">Buchnera hermonthica</name>
    <dbReference type="NCBI Taxonomy" id="68872"/>
    <lineage>
        <taxon>Eukaryota</taxon>
        <taxon>Viridiplantae</taxon>
        <taxon>Streptophyta</taxon>
        <taxon>Embryophyta</taxon>
        <taxon>Tracheophyta</taxon>
        <taxon>Spermatophyta</taxon>
        <taxon>Magnoliopsida</taxon>
        <taxon>eudicotyledons</taxon>
        <taxon>Gunneridae</taxon>
        <taxon>Pentapetalae</taxon>
        <taxon>asterids</taxon>
        <taxon>lamiids</taxon>
        <taxon>Lamiales</taxon>
        <taxon>Orobanchaceae</taxon>
        <taxon>Buchnereae</taxon>
        <taxon>Striga</taxon>
    </lineage>
</organism>
<evidence type="ECO:0000313" key="2">
    <source>
        <dbReference type="Proteomes" id="UP001153555"/>
    </source>
</evidence>
<dbReference type="Gene3D" id="3.40.50.1820">
    <property type="entry name" value="alpha/beta hydrolase"/>
    <property type="match status" value="1"/>
</dbReference>
<keyword evidence="2" id="KW-1185">Reference proteome</keyword>
<proteinExistence type="predicted"/>
<protein>
    <submittedName>
        <fullName evidence="1">Chlorophyllase-1</fullName>
    </submittedName>
</protein>
<accession>A0A9N7MQ88</accession>
<evidence type="ECO:0000313" key="1">
    <source>
        <dbReference type="EMBL" id="CAA0813240.1"/>
    </source>
</evidence>
<dbReference type="GO" id="GO:0015996">
    <property type="term" value="P:chlorophyll catabolic process"/>
    <property type="evidence" value="ECO:0007669"/>
    <property type="project" value="TreeGrafter"/>
</dbReference>
<dbReference type="PANTHER" id="PTHR33428:SF10">
    <property type="entry name" value="CHLOROPHYLLASE-1"/>
    <property type="match status" value="1"/>
</dbReference>
<gene>
    <name evidence="1" type="ORF">SHERM_13799</name>
</gene>